<sequence length="629" mass="67758">MEPTTDTGRCTVLREKLRAPEPAGLVRDRLTAPAATTMVVAPAGCGKTTLLSHLAAAAQVPVGWYGVTEDDTGENRFVAHLAGALGGLVDIDDAATTDGLLAALDRWTDPGAVLFLDDVHAIAGSAAERALEQFLALRPRRLRVVCASRRTPDVNVPRLRVSGSLGEIGGDDLRFRTSEIEELFAAVYGCPLRPDAATALARSTGGWAAALWLFQLATAQRSATDRHRAVAHLGGRCRFVRSYLTRNVLDQLSAERREFLLRTAPLKRMSGEVCDALLGATGSHRILAELEAAQLFTSTDDGGRHFRYHEVLRTHLELALVEEYGVAEARQWYRRCAQVSRLAKTVESNELSTAATTVDVPVPEWGRGREPAGAASAPAVIVRCFGEFGIEAGGRAVALDALRPRARRVLQILALAPGRDHRCEYLEDLLWPGVPHSVAAHRLQVSVSSARRLLVDNGVSVDRRGEAYRLCLPESAAVDAVAFADTVARAGRLAARGDVAGRMAARRAALDLYTGDLLPELTGMAHIEEERDRLRHKAAAVAAALAADHLTLGEHDRALAAAERSVQLEPEQDTGWLVLADLHAELGDAGSAEYVRREHARIRAELGVPTLVRRGRSAGAGQIRPSRTA</sequence>
<dbReference type="Pfam" id="PF25873">
    <property type="entry name" value="WHD_MalT"/>
    <property type="match status" value="1"/>
</dbReference>
<evidence type="ECO:0000259" key="5">
    <source>
        <dbReference type="SMART" id="SM00862"/>
    </source>
</evidence>
<dbReference type="SMART" id="SM00862">
    <property type="entry name" value="Trans_reg_C"/>
    <property type="match status" value="1"/>
</dbReference>
<feature type="repeat" description="TPR" evidence="3">
    <location>
        <begin position="539"/>
        <end position="572"/>
    </location>
</feature>
<evidence type="ECO:0000313" key="8">
    <source>
        <dbReference type="Proteomes" id="UP001142153"/>
    </source>
</evidence>
<evidence type="ECO:0000259" key="4">
    <source>
        <dbReference type="SMART" id="SM00382"/>
    </source>
</evidence>
<evidence type="ECO:0000256" key="2">
    <source>
        <dbReference type="ARBA" id="ARBA00023125"/>
    </source>
</evidence>
<dbReference type="InterPro" id="IPR003593">
    <property type="entry name" value="AAA+_ATPase"/>
</dbReference>
<dbReference type="SMART" id="SM01043">
    <property type="entry name" value="BTAD"/>
    <property type="match status" value="1"/>
</dbReference>
<evidence type="ECO:0000256" key="1">
    <source>
        <dbReference type="ARBA" id="ARBA00005820"/>
    </source>
</evidence>
<dbReference type="InterPro" id="IPR011990">
    <property type="entry name" value="TPR-like_helical_dom_sf"/>
</dbReference>
<feature type="domain" description="Bacterial transcriptional activator" evidence="6">
    <location>
        <begin position="478"/>
        <end position="603"/>
    </location>
</feature>
<dbReference type="RefSeq" id="WP_269896157.1">
    <property type="nucleotide sequence ID" value="NZ_JAPZPY010000012.1"/>
</dbReference>
<keyword evidence="2" id="KW-0238">DNA-binding</keyword>
<dbReference type="InterPro" id="IPR059106">
    <property type="entry name" value="WHD_MalT"/>
</dbReference>
<dbReference type="SUPFAM" id="SSF46894">
    <property type="entry name" value="C-terminal effector domain of the bipartite response regulators"/>
    <property type="match status" value="1"/>
</dbReference>
<dbReference type="InterPro" id="IPR027417">
    <property type="entry name" value="P-loop_NTPase"/>
</dbReference>
<dbReference type="InterPro" id="IPR019734">
    <property type="entry name" value="TPR_rpt"/>
</dbReference>
<dbReference type="PROSITE" id="PS50005">
    <property type="entry name" value="TPR"/>
    <property type="match status" value="1"/>
</dbReference>
<dbReference type="PANTHER" id="PTHR35807:SF2">
    <property type="entry name" value="TRANSCRIPTIONAL ACTIVATOR DOMAIN"/>
    <property type="match status" value="1"/>
</dbReference>
<organism evidence="7 8">
    <name type="scientific">Mycobacterium hippophais</name>
    <dbReference type="NCBI Taxonomy" id="3016340"/>
    <lineage>
        <taxon>Bacteria</taxon>
        <taxon>Bacillati</taxon>
        <taxon>Actinomycetota</taxon>
        <taxon>Actinomycetes</taxon>
        <taxon>Mycobacteriales</taxon>
        <taxon>Mycobacteriaceae</taxon>
        <taxon>Mycobacterium</taxon>
    </lineage>
</organism>
<dbReference type="Pfam" id="PF00004">
    <property type="entry name" value="AAA"/>
    <property type="match status" value="1"/>
</dbReference>
<evidence type="ECO:0000256" key="3">
    <source>
        <dbReference type="PROSITE-ProRule" id="PRU00339"/>
    </source>
</evidence>
<evidence type="ECO:0000313" key="7">
    <source>
        <dbReference type="EMBL" id="MCZ8381634.1"/>
    </source>
</evidence>
<accession>A0ABT4PYG9</accession>
<comment type="caution">
    <text evidence="7">The sequence shown here is derived from an EMBL/GenBank/DDBJ whole genome shotgun (WGS) entry which is preliminary data.</text>
</comment>
<dbReference type="InterPro" id="IPR036388">
    <property type="entry name" value="WH-like_DNA-bd_sf"/>
</dbReference>
<dbReference type="InterPro" id="IPR003959">
    <property type="entry name" value="ATPase_AAA_core"/>
</dbReference>
<dbReference type="PANTHER" id="PTHR35807">
    <property type="entry name" value="TRANSCRIPTIONAL REGULATOR REDD-RELATED"/>
    <property type="match status" value="1"/>
</dbReference>
<keyword evidence="3" id="KW-0802">TPR repeat</keyword>
<dbReference type="SUPFAM" id="SSF48452">
    <property type="entry name" value="TPR-like"/>
    <property type="match status" value="1"/>
</dbReference>
<evidence type="ECO:0000259" key="6">
    <source>
        <dbReference type="SMART" id="SM01043"/>
    </source>
</evidence>
<comment type="similarity">
    <text evidence="1">Belongs to the AfsR/DnrI/RedD regulatory family.</text>
</comment>
<feature type="domain" description="AAA+ ATPase" evidence="4">
    <location>
        <begin position="33"/>
        <end position="187"/>
    </location>
</feature>
<dbReference type="SUPFAM" id="SSF52540">
    <property type="entry name" value="P-loop containing nucleoside triphosphate hydrolases"/>
    <property type="match status" value="1"/>
</dbReference>
<dbReference type="Gene3D" id="3.40.50.300">
    <property type="entry name" value="P-loop containing nucleotide triphosphate hydrolases"/>
    <property type="match status" value="1"/>
</dbReference>
<dbReference type="EMBL" id="JAPZPY010000012">
    <property type="protein sequence ID" value="MCZ8381634.1"/>
    <property type="molecule type" value="Genomic_DNA"/>
</dbReference>
<proteinExistence type="inferred from homology"/>
<protein>
    <submittedName>
        <fullName evidence="7">BTAD domain-containing putative transcriptional regulator</fullName>
    </submittedName>
</protein>
<dbReference type="Pfam" id="PF03704">
    <property type="entry name" value="BTAD"/>
    <property type="match status" value="1"/>
</dbReference>
<dbReference type="Gene3D" id="1.25.40.10">
    <property type="entry name" value="Tetratricopeptide repeat domain"/>
    <property type="match status" value="1"/>
</dbReference>
<dbReference type="InterPro" id="IPR001867">
    <property type="entry name" value="OmpR/PhoB-type_DNA-bd"/>
</dbReference>
<dbReference type="InterPro" id="IPR005158">
    <property type="entry name" value="BTAD"/>
</dbReference>
<dbReference type="SMART" id="SM00382">
    <property type="entry name" value="AAA"/>
    <property type="match status" value="1"/>
</dbReference>
<dbReference type="InterPro" id="IPR016032">
    <property type="entry name" value="Sig_transdc_resp-reg_C-effctor"/>
</dbReference>
<gene>
    <name evidence="7" type="ORF">O6P37_22445</name>
</gene>
<feature type="domain" description="OmpR/PhoB-type" evidence="5">
    <location>
        <begin position="394"/>
        <end position="470"/>
    </location>
</feature>
<dbReference type="Gene3D" id="1.10.10.10">
    <property type="entry name" value="Winged helix-like DNA-binding domain superfamily/Winged helix DNA-binding domain"/>
    <property type="match status" value="1"/>
</dbReference>
<reference evidence="7" key="1">
    <citation type="submission" date="2022-12" db="EMBL/GenBank/DDBJ databases">
        <authorList>
            <person name="Deng Y."/>
            <person name="Zhang Y.-Q."/>
        </authorList>
    </citation>
    <scope>NUCLEOTIDE SEQUENCE</scope>
    <source>
        <strain evidence="7">CPCC 205372</strain>
    </source>
</reference>
<dbReference type="InterPro" id="IPR051677">
    <property type="entry name" value="AfsR-DnrI-RedD_regulator"/>
</dbReference>
<keyword evidence="8" id="KW-1185">Reference proteome</keyword>
<dbReference type="Proteomes" id="UP001142153">
    <property type="component" value="Unassembled WGS sequence"/>
</dbReference>
<name>A0ABT4PYG9_9MYCO</name>